<dbReference type="InterPro" id="IPR042100">
    <property type="entry name" value="Bug_dom1"/>
</dbReference>
<dbReference type="EMBL" id="QDHA01000001">
    <property type="protein sequence ID" value="RCJ10414.1"/>
    <property type="molecule type" value="Genomic_DNA"/>
</dbReference>
<sequence length="327" mass="33808">MHPTVPRAAARIAAAFALACCTLSSHAADKYPSKPIKMIVPHSPGSTADMVARTVAEGLGNRMGQPVYVENNAGAAGIPGTRQLTTAAPDGYTIAIVSSNHATNPGLYKHLPYDSIKDITPISIIGTSPMVMVVSGDSSYKTAQDLVAAAKAKPGGISFGSSGKGTILHLAAEMFLDKTGVKMLHVPYRGVNTMMTDLMGGQIQMAFLGIPSALPQIKAGKLVALGITTTHRAESLPNVPTLAEAGVKDYNYEAWVALIGPAGLPPAVTERLQGEVGKVLATPSAREVFSAQGFVPVGSTPAVASQAIKSEISKSLVLIKRASISAE</sequence>
<dbReference type="Gene3D" id="3.40.190.10">
    <property type="entry name" value="Periplasmic binding protein-like II"/>
    <property type="match status" value="1"/>
</dbReference>
<evidence type="ECO:0000313" key="3">
    <source>
        <dbReference type="EMBL" id="RCJ10414.1"/>
    </source>
</evidence>
<feature type="chain" id="PRO_5016603251" evidence="2">
    <location>
        <begin position="28"/>
        <end position="327"/>
    </location>
</feature>
<dbReference type="RefSeq" id="WP_114130152.1">
    <property type="nucleotide sequence ID" value="NZ_CP068436.1"/>
</dbReference>
<dbReference type="AlphaFoldDB" id="A0A367PS80"/>
<accession>A0A367PS80</accession>
<evidence type="ECO:0000256" key="1">
    <source>
        <dbReference type="ARBA" id="ARBA00006987"/>
    </source>
</evidence>
<name>A0A367PS80_CUPNE</name>
<keyword evidence="2" id="KW-0732">Signal</keyword>
<dbReference type="Proteomes" id="UP000253501">
    <property type="component" value="Unassembled WGS sequence"/>
</dbReference>
<reference evidence="3 4" key="1">
    <citation type="submission" date="2018-04" db="EMBL/GenBank/DDBJ databases">
        <title>Cupriavidus necator CR12 genome sequencing and assembly.</title>
        <authorList>
            <person name="Ben Fekih I."/>
            <person name="Mazhar H.S."/>
            <person name="Bello S.K."/>
            <person name="Rensing C."/>
        </authorList>
    </citation>
    <scope>NUCLEOTIDE SEQUENCE [LARGE SCALE GENOMIC DNA]</scope>
    <source>
        <strain evidence="3 4">CR12</strain>
    </source>
</reference>
<dbReference type="PIRSF" id="PIRSF017082">
    <property type="entry name" value="YflP"/>
    <property type="match status" value="1"/>
</dbReference>
<dbReference type="InterPro" id="IPR005064">
    <property type="entry name" value="BUG"/>
</dbReference>
<evidence type="ECO:0000256" key="2">
    <source>
        <dbReference type="SAM" id="SignalP"/>
    </source>
</evidence>
<evidence type="ECO:0000313" key="4">
    <source>
        <dbReference type="Proteomes" id="UP000253501"/>
    </source>
</evidence>
<comment type="similarity">
    <text evidence="1">Belongs to the UPF0065 (bug) family.</text>
</comment>
<feature type="signal peptide" evidence="2">
    <location>
        <begin position="1"/>
        <end position="27"/>
    </location>
</feature>
<dbReference type="Pfam" id="PF03401">
    <property type="entry name" value="TctC"/>
    <property type="match status" value="1"/>
</dbReference>
<dbReference type="SUPFAM" id="SSF53850">
    <property type="entry name" value="Periplasmic binding protein-like II"/>
    <property type="match status" value="1"/>
</dbReference>
<protein>
    <submittedName>
        <fullName evidence="3">Tripartite tricarboxylate transporter substrate binding protein</fullName>
    </submittedName>
</protein>
<dbReference type="PANTHER" id="PTHR42928">
    <property type="entry name" value="TRICARBOXYLATE-BINDING PROTEIN"/>
    <property type="match status" value="1"/>
</dbReference>
<comment type="caution">
    <text evidence="3">The sequence shown here is derived from an EMBL/GenBank/DDBJ whole genome shotgun (WGS) entry which is preliminary data.</text>
</comment>
<dbReference type="CDD" id="cd13578">
    <property type="entry name" value="PBP2_Bug27"/>
    <property type="match status" value="1"/>
</dbReference>
<proteinExistence type="inferred from homology"/>
<organism evidence="3 4">
    <name type="scientific">Cupriavidus necator</name>
    <name type="common">Alcaligenes eutrophus</name>
    <name type="synonym">Ralstonia eutropha</name>
    <dbReference type="NCBI Taxonomy" id="106590"/>
    <lineage>
        <taxon>Bacteria</taxon>
        <taxon>Pseudomonadati</taxon>
        <taxon>Pseudomonadota</taxon>
        <taxon>Betaproteobacteria</taxon>
        <taxon>Burkholderiales</taxon>
        <taxon>Burkholderiaceae</taxon>
        <taxon>Cupriavidus</taxon>
    </lineage>
</organism>
<dbReference type="PANTHER" id="PTHR42928:SF5">
    <property type="entry name" value="BLR1237 PROTEIN"/>
    <property type="match status" value="1"/>
</dbReference>
<dbReference type="Gene3D" id="3.40.190.150">
    <property type="entry name" value="Bordetella uptake gene, domain 1"/>
    <property type="match status" value="1"/>
</dbReference>
<gene>
    <name evidence="3" type="ORF">DDK22_00095</name>
</gene>